<evidence type="ECO:0000313" key="3">
    <source>
        <dbReference type="RefSeq" id="XP_017786529.1"/>
    </source>
</evidence>
<organism evidence="2 3">
    <name type="scientific">Nicrophorus vespilloides</name>
    <name type="common">Boreal carrion beetle</name>
    <dbReference type="NCBI Taxonomy" id="110193"/>
    <lineage>
        <taxon>Eukaryota</taxon>
        <taxon>Metazoa</taxon>
        <taxon>Ecdysozoa</taxon>
        <taxon>Arthropoda</taxon>
        <taxon>Hexapoda</taxon>
        <taxon>Insecta</taxon>
        <taxon>Pterygota</taxon>
        <taxon>Neoptera</taxon>
        <taxon>Endopterygota</taxon>
        <taxon>Coleoptera</taxon>
        <taxon>Polyphaga</taxon>
        <taxon>Staphyliniformia</taxon>
        <taxon>Silphidae</taxon>
        <taxon>Nicrophorinae</taxon>
        <taxon>Nicrophorus</taxon>
    </lineage>
</organism>
<evidence type="ECO:0000313" key="4">
    <source>
        <dbReference type="RefSeq" id="XP_017786530.1"/>
    </source>
</evidence>
<feature type="compositionally biased region" description="Basic residues" evidence="1">
    <location>
        <begin position="385"/>
        <end position="402"/>
    </location>
</feature>
<name>A0ABM1NI79_NICVS</name>
<feature type="compositionally biased region" description="Polar residues" evidence="1">
    <location>
        <begin position="257"/>
        <end position="271"/>
    </location>
</feature>
<feature type="compositionally biased region" description="Polar residues" evidence="1">
    <location>
        <begin position="361"/>
        <end position="377"/>
    </location>
</feature>
<dbReference type="GeneID" id="108569475"/>
<reference evidence="3 4" key="1">
    <citation type="submission" date="2025-05" db="UniProtKB">
        <authorList>
            <consortium name="RefSeq"/>
        </authorList>
    </citation>
    <scope>IDENTIFICATION</scope>
    <source>
        <tissue evidence="3 4">Whole Larva</tissue>
    </source>
</reference>
<proteinExistence type="predicted"/>
<dbReference type="RefSeq" id="XP_017786529.1">
    <property type="nucleotide sequence ID" value="XM_017931040.1"/>
</dbReference>
<feature type="region of interest" description="Disordered" evidence="1">
    <location>
        <begin position="51"/>
        <end position="72"/>
    </location>
</feature>
<feature type="region of interest" description="Disordered" evidence="1">
    <location>
        <begin position="352"/>
        <end position="412"/>
    </location>
</feature>
<evidence type="ECO:0000256" key="1">
    <source>
        <dbReference type="SAM" id="MobiDB-lite"/>
    </source>
</evidence>
<gene>
    <name evidence="3 4" type="primary">LOC108569475</name>
</gene>
<accession>A0ABM1NI79</accession>
<feature type="compositionally biased region" description="Polar residues" evidence="1">
    <location>
        <begin position="51"/>
        <end position="64"/>
    </location>
</feature>
<sequence>MSEVEEDVSLIHKILMCICCVDGPRDTNLPSNNQPDGEQSQTTQYGSSGLHQVVQDNGTPTTMQPHGIERVSPNPQIVRPRPQVHRLPPTVAVPPLITARPGGIHNTWNRAQLTPTPVVAPQFAKPIQDAYSAFESYNVVRIPPTATVVPQNARPTTNVQNTSNLVPVPPTYKPVQVPPTPTLATIVQNTYKPVQVPKTVAPKNIKTQAYHRFKSKNVAKVPSVEAAVPRNDEPKTRGSNAPETLPPDLALKKQQPKLYNQNESSSRSSDNLTLKKDMIKLNASVGHIKVGKNVEPLVLKTNFESSQEFRECMSVHLGKELDDSLGSSSSSSVDELDEEYYMNRPTSIFTIEQRNPGESDANVSNGLHTAQQSSQVEQVVPAAAKTHRSNGKRKKWRKRQKKNTAQQPKNMH</sequence>
<dbReference type="Proteomes" id="UP000695000">
    <property type="component" value="Unplaced"/>
</dbReference>
<feature type="compositionally biased region" description="Polar residues" evidence="1">
    <location>
        <begin position="151"/>
        <end position="165"/>
    </location>
</feature>
<evidence type="ECO:0000313" key="2">
    <source>
        <dbReference type="Proteomes" id="UP000695000"/>
    </source>
</evidence>
<feature type="region of interest" description="Disordered" evidence="1">
    <location>
        <begin position="151"/>
        <end position="173"/>
    </location>
</feature>
<feature type="compositionally biased region" description="Polar residues" evidence="1">
    <location>
        <begin position="403"/>
        <end position="412"/>
    </location>
</feature>
<keyword evidence="2" id="KW-1185">Reference proteome</keyword>
<feature type="region of interest" description="Disordered" evidence="1">
    <location>
        <begin position="222"/>
        <end position="271"/>
    </location>
</feature>
<dbReference type="RefSeq" id="XP_017786530.1">
    <property type="nucleotide sequence ID" value="XM_017931041.1"/>
</dbReference>
<protein>
    <submittedName>
        <fullName evidence="3 4">Uncharacterized protein LOC108569475</fullName>
    </submittedName>
</protein>